<dbReference type="Proteomes" id="UP001595740">
    <property type="component" value="Unassembled WGS sequence"/>
</dbReference>
<dbReference type="InterPro" id="IPR036680">
    <property type="entry name" value="SPOR-like_sf"/>
</dbReference>
<proteinExistence type="predicted"/>
<dbReference type="Pfam" id="PF05036">
    <property type="entry name" value="SPOR"/>
    <property type="match status" value="1"/>
</dbReference>
<evidence type="ECO:0000313" key="3">
    <source>
        <dbReference type="EMBL" id="MFC3551404.1"/>
    </source>
</evidence>
<accession>A0ABV7RP41</accession>
<protein>
    <submittedName>
        <fullName evidence="3">SPOR domain-containing protein</fullName>
    </submittedName>
</protein>
<evidence type="ECO:0000313" key="4">
    <source>
        <dbReference type="Proteomes" id="UP001595740"/>
    </source>
</evidence>
<feature type="domain" description="SPOR" evidence="2">
    <location>
        <begin position="84"/>
        <end position="163"/>
    </location>
</feature>
<dbReference type="RefSeq" id="WP_386759170.1">
    <property type="nucleotide sequence ID" value="NZ_JBHRXK010000004.1"/>
</dbReference>
<reference evidence="4" key="1">
    <citation type="journal article" date="2019" name="Int. J. Syst. Evol. Microbiol.">
        <title>The Global Catalogue of Microorganisms (GCM) 10K type strain sequencing project: providing services to taxonomists for standard genome sequencing and annotation.</title>
        <authorList>
            <consortium name="The Broad Institute Genomics Platform"/>
            <consortium name="The Broad Institute Genome Sequencing Center for Infectious Disease"/>
            <person name="Wu L."/>
            <person name="Ma J."/>
        </authorList>
    </citation>
    <scope>NUCLEOTIDE SEQUENCE [LARGE SCALE GENOMIC DNA]</scope>
    <source>
        <strain evidence="4">KCTC 42875</strain>
    </source>
</reference>
<dbReference type="InterPro" id="IPR007730">
    <property type="entry name" value="SPOR-like_dom"/>
</dbReference>
<name>A0ABV7RP41_9GAMM</name>
<dbReference type="SUPFAM" id="SSF110997">
    <property type="entry name" value="Sporulation related repeat"/>
    <property type="match status" value="1"/>
</dbReference>
<evidence type="ECO:0000256" key="1">
    <source>
        <dbReference type="SAM" id="MobiDB-lite"/>
    </source>
</evidence>
<sequence length="239" mass="24918">MFVRALLVLLLVLNLGVAAWWMLRAPPPVPAAIEPPLGVARLQLLSEVRPTPAPTIDAPPPASPTAPAAAPDAPVSASVGTPVAPAVPAQCFSFGPFASAEAAEAARALLQPVAQRVVARAQRTTPARGWRVYLPPAATVEEAQASVQRIAAAGFSDYFIVRQGAEANAIALGRYRNEDGARKRAETLAAAGFPARAEALGDARAPTWLDVVAGKGFDPVRAQAAVVVPYRSLDCARLR</sequence>
<dbReference type="PROSITE" id="PS51724">
    <property type="entry name" value="SPOR"/>
    <property type="match status" value="1"/>
</dbReference>
<organism evidence="3 4">
    <name type="scientific">Lysobacter cavernae</name>
    <dbReference type="NCBI Taxonomy" id="1685901"/>
    <lineage>
        <taxon>Bacteria</taxon>
        <taxon>Pseudomonadati</taxon>
        <taxon>Pseudomonadota</taxon>
        <taxon>Gammaproteobacteria</taxon>
        <taxon>Lysobacterales</taxon>
        <taxon>Lysobacteraceae</taxon>
        <taxon>Lysobacter</taxon>
    </lineage>
</organism>
<dbReference type="Gene3D" id="3.30.70.1070">
    <property type="entry name" value="Sporulation related repeat"/>
    <property type="match status" value="1"/>
</dbReference>
<dbReference type="EMBL" id="JBHRXK010000004">
    <property type="protein sequence ID" value="MFC3551404.1"/>
    <property type="molecule type" value="Genomic_DNA"/>
</dbReference>
<evidence type="ECO:0000259" key="2">
    <source>
        <dbReference type="PROSITE" id="PS51724"/>
    </source>
</evidence>
<keyword evidence="4" id="KW-1185">Reference proteome</keyword>
<feature type="region of interest" description="Disordered" evidence="1">
    <location>
        <begin position="50"/>
        <end position="73"/>
    </location>
</feature>
<gene>
    <name evidence="3" type="ORF">ACFOLC_10320</name>
</gene>
<feature type="compositionally biased region" description="Pro residues" evidence="1">
    <location>
        <begin position="51"/>
        <end position="64"/>
    </location>
</feature>
<comment type="caution">
    <text evidence="3">The sequence shown here is derived from an EMBL/GenBank/DDBJ whole genome shotgun (WGS) entry which is preliminary data.</text>
</comment>